<dbReference type="EMBL" id="UYYB01113927">
    <property type="protein sequence ID" value="VDM81652.1"/>
    <property type="molecule type" value="Genomic_DNA"/>
</dbReference>
<sequence>MELEEENGGLVEVRVFFSSKNLDSVDNISSGSVCVE</sequence>
<protein>
    <submittedName>
        <fullName evidence="1">Uncharacterized protein</fullName>
    </submittedName>
</protein>
<dbReference type="Proteomes" id="UP000270094">
    <property type="component" value="Unassembled WGS sequence"/>
</dbReference>
<evidence type="ECO:0000313" key="1">
    <source>
        <dbReference type="EMBL" id="VDM81652.1"/>
    </source>
</evidence>
<keyword evidence="2" id="KW-1185">Reference proteome</keyword>
<gene>
    <name evidence="1" type="ORF">SVUK_LOCUS16650</name>
</gene>
<reference evidence="1 2" key="1">
    <citation type="submission" date="2018-11" db="EMBL/GenBank/DDBJ databases">
        <authorList>
            <consortium name="Pathogen Informatics"/>
        </authorList>
    </citation>
    <scope>NUCLEOTIDE SEQUENCE [LARGE SCALE GENOMIC DNA]</scope>
</reference>
<name>A0A3P7LRC1_STRVU</name>
<organism evidence="1 2">
    <name type="scientific">Strongylus vulgaris</name>
    <name type="common">Blood worm</name>
    <dbReference type="NCBI Taxonomy" id="40348"/>
    <lineage>
        <taxon>Eukaryota</taxon>
        <taxon>Metazoa</taxon>
        <taxon>Ecdysozoa</taxon>
        <taxon>Nematoda</taxon>
        <taxon>Chromadorea</taxon>
        <taxon>Rhabditida</taxon>
        <taxon>Rhabditina</taxon>
        <taxon>Rhabditomorpha</taxon>
        <taxon>Strongyloidea</taxon>
        <taxon>Strongylidae</taxon>
        <taxon>Strongylus</taxon>
    </lineage>
</organism>
<dbReference type="AlphaFoldDB" id="A0A3P7LRC1"/>
<evidence type="ECO:0000313" key="2">
    <source>
        <dbReference type="Proteomes" id="UP000270094"/>
    </source>
</evidence>
<accession>A0A3P7LRC1</accession>
<proteinExistence type="predicted"/>